<dbReference type="PANTHER" id="PTHR40265:SF1">
    <property type="entry name" value="GLYOXALASE-LIKE DOMAIN-CONTAINING PROTEIN"/>
    <property type="match status" value="1"/>
</dbReference>
<reference evidence="2 3" key="1">
    <citation type="submission" date="2018-05" db="EMBL/GenBank/DDBJ databases">
        <title>Zavarzinia sp. HR-AS.</title>
        <authorList>
            <person name="Lee Y."/>
            <person name="Jeon C.O."/>
        </authorList>
    </citation>
    <scope>NUCLEOTIDE SEQUENCE [LARGE SCALE GENOMIC DNA]</scope>
    <source>
        <strain evidence="2 3">HR-AS</strain>
    </source>
</reference>
<dbReference type="Gene3D" id="3.10.180.10">
    <property type="entry name" value="2,3-Dihydroxybiphenyl 1,2-Dioxygenase, domain 1"/>
    <property type="match status" value="1"/>
</dbReference>
<dbReference type="OrthoDB" id="8451710at2"/>
<evidence type="ECO:0000259" key="1">
    <source>
        <dbReference type="Pfam" id="PF13468"/>
    </source>
</evidence>
<name>A0A317E7N6_9PROT</name>
<dbReference type="RefSeq" id="WP_109906783.1">
    <property type="nucleotide sequence ID" value="NZ_QGLE01000008.1"/>
</dbReference>
<comment type="caution">
    <text evidence="2">The sequence shown here is derived from an EMBL/GenBank/DDBJ whole genome shotgun (WGS) entry which is preliminary data.</text>
</comment>
<keyword evidence="3" id="KW-1185">Reference proteome</keyword>
<dbReference type="AlphaFoldDB" id="A0A317E7N6"/>
<dbReference type="EMBL" id="QGLE01000008">
    <property type="protein sequence ID" value="PWR21105.1"/>
    <property type="molecule type" value="Genomic_DNA"/>
</dbReference>
<feature type="domain" description="Glyoxalase-like" evidence="1">
    <location>
        <begin position="6"/>
        <end position="178"/>
    </location>
</feature>
<protein>
    <recommendedName>
        <fullName evidence="1">Glyoxalase-like domain-containing protein</fullName>
    </recommendedName>
</protein>
<dbReference type="SUPFAM" id="SSF54593">
    <property type="entry name" value="Glyoxalase/Bleomycin resistance protein/Dihydroxybiphenyl dioxygenase"/>
    <property type="match status" value="1"/>
</dbReference>
<dbReference type="InterPro" id="IPR029068">
    <property type="entry name" value="Glyas_Bleomycin-R_OHBP_Dase"/>
</dbReference>
<evidence type="ECO:0000313" key="3">
    <source>
        <dbReference type="Proteomes" id="UP000245461"/>
    </source>
</evidence>
<evidence type="ECO:0000313" key="2">
    <source>
        <dbReference type="EMBL" id="PWR21105.1"/>
    </source>
</evidence>
<gene>
    <name evidence="2" type="ORF">DKG74_13945</name>
</gene>
<dbReference type="InterPro" id="IPR025870">
    <property type="entry name" value="Glyoxalase-like_dom"/>
</dbReference>
<accession>A0A317E7N6</accession>
<dbReference type="PANTHER" id="PTHR40265">
    <property type="entry name" value="BLL2707 PROTEIN"/>
    <property type="match status" value="1"/>
</dbReference>
<sequence>MRPDRLDHLLWAVTDLDEGIARLEDLSGVRAAVGGRHPGFGTRNALAGLGDGLYLEILAPDPSQDRAGTLGALVEALPVPSLIGWCAQGRNLPRLAAELPGAGLSSPGPVAMARTRPDGVHLAWSILGIDGHGFGALVPFLIDWGASPHPSASAPAGLSLVDFAVTCPEAARLEWTFAALGLALHPQAGAAGLSAVIEGPRGRFALQTMGGVPNRTFGL</sequence>
<dbReference type="Pfam" id="PF13468">
    <property type="entry name" value="Glyoxalase_3"/>
    <property type="match status" value="1"/>
</dbReference>
<organism evidence="2 3">
    <name type="scientific">Zavarzinia aquatilis</name>
    <dbReference type="NCBI Taxonomy" id="2211142"/>
    <lineage>
        <taxon>Bacteria</taxon>
        <taxon>Pseudomonadati</taxon>
        <taxon>Pseudomonadota</taxon>
        <taxon>Alphaproteobacteria</taxon>
        <taxon>Rhodospirillales</taxon>
        <taxon>Zavarziniaceae</taxon>
        <taxon>Zavarzinia</taxon>
    </lineage>
</organism>
<proteinExistence type="predicted"/>
<dbReference type="Proteomes" id="UP000245461">
    <property type="component" value="Unassembled WGS sequence"/>
</dbReference>